<dbReference type="EMBL" id="JACNIG010000157">
    <property type="protein sequence ID" value="MBC8431599.1"/>
    <property type="molecule type" value="Genomic_DNA"/>
</dbReference>
<evidence type="ECO:0000256" key="3">
    <source>
        <dbReference type="ARBA" id="ARBA00023054"/>
    </source>
</evidence>
<dbReference type="InterPro" id="IPR058792">
    <property type="entry name" value="Beta-barrel_RND_2"/>
</dbReference>
<evidence type="ECO:0000256" key="1">
    <source>
        <dbReference type="ARBA" id="ARBA00004196"/>
    </source>
</evidence>
<dbReference type="Gene3D" id="1.10.287.470">
    <property type="entry name" value="Helix hairpin bin"/>
    <property type="match status" value="1"/>
</dbReference>
<dbReference type="PANTHER" id="PTHR32347:SF14">
    <property type="entry name" value="EFFLUX SYSTEM COMPONENT YKNX-RELATED"/>
    <property type="match status" value="1"/>
</dbReference>
<gene>
    <name evidence="8" type="ORF">H8D96_06730</name>
</gene>
<evidence type="ECO:0000313" key="9">
    <source>
        <dbReference type="Proteomes" id="UP000605201"/>
    </source>
</evidence>
<feature type="domain" description="Multidrug resistance protein MdtA-like barrel-sandwich hybrid" evidence="6">
    <location>
        <begin position="82"/>
        <end position="239"/>
    </location>
</feature>
<feature type="region of interest" description="Disordered" evidence="4">
    <location>
        <begin position="350"/>
        <end position="380"/>
    </location>
</feature>
<organism evidence="8 9">
    <name type="scientific">Candidatus Desulfatibia vada</name>
    <dbReference type="NCBI Taxonomy" id="2841696"/>
    <lineage>
        <taxon>Bacteria</taxon>
        <taxon>Pseudomonadati</taxon>
        <taxon>Thermodesulfobacteriota</taxon>
        <taxon>Desulfobacteria</taxon>
        <taxon>Desulfobacterales</taxon>
        <taxon>Desulfobacterales incertae sedis</taxon>
        <taxon>Candidatus Desulfatibia</taxon>
    </lineage>
</organism>
<accession>A0A8J6TK23</accession>
<comment type="similarity">
    <text evidence="2">Belongs to the membrane fusion protein (MFP) (TC 8.A.1) family.</text>
</comment>
<comment type="caution">
    <text evidence="8">The sequence shown here is derived from an EMBL/GenBank/DDBJ whole genome shotgun (WGS) entry which is preliminary data.</text>
</comment>
<proteinExistence type="inferred from homology"/>
<evidence type="ECO:0000259" key="6">
    <source>
        <dbReference type="Pfam" id="PF25917"/>
    </source>
</evidence>
<evidence type="ECO:0000259" key="7">
    <source>
        <dbReference type="Pfam" id="PF25954"/>
    </source>
</evidence>
<dbReference type="Proteomes" id="UP000605201">
    <property type="component" value="Unassembled WGS sequence"/>
</dbReference>
<dbReference type="InterPro" id="IPR050465">
    <property type="entry name" value="UPF0194_transport"/>
</dbReference>
<feature type="transmembrane region" description="Helical" evidence="5">
    <location>
        <begin position="30"/>
        <end position="47"/>
    </location>
</feature>
<feature type="compositionally biased region" description="Basic residues" evidence="4">
    <location>
        <begin position="363"/>
        <end position="372"/>
    </location>
</feature>
<dbReference type="GO" id="GO:0022857">
    <property type="term" value="F:transmembrane transporter activity"/>
    <property type="evidence" value="ECO:0007669"/>
    <property type="project" value="InterPro"/>
</dbReference>
<name>A0A8J6TK23_9BACT</name>
<keyword evidence="5" id="KW-0472">Membrane</keyword>
<dbReference type="Gene3D" id="2.40.50.100">
    <property type="match status" value="1"/>
</dbReference>
<keyword evidence="3" id="KW-0175">Coiled coil</keyword>
<dbReference type="InterPro" id="IPR006143">
    <property type="entry name" value="RND_pump_MFP"/>
</dbReference>
<dbReference type="Pfam" id="PF25954">
    <property type="entry name" value="Beta-barrel_RND_2"/>
    <property type="match status" value="1"/>
</dbReference>
<dbReference type="GO" id="GO:0016020">
    <property type="term" value="C:membrane"/>
    <property type="evidence" value="ECO:0007669"/>
    <property type="project" value="InterPro"/>
</dbReference>
<dbReference type="Gene3D" id="2.40.30.170">
    <property type="match status" value="1"/>
</dbReference>
<dbReference type="NCBIfam" id="TIGR01730">
    <property type="entry name" value="RND_mfp"/>
    <property type="match status" value="1"/>
</dbReference>
<reference evidence="8 9" key="1">
    <citation type="submission" date="2020-08" db="EMBL/GenBank/DDBJ databases">
        <title>Bridging the membrane lipid divide: bacteria of the FCB group superphylum have the potential to synthesize archaeal ether lipids.</title>
        <authorList>
            <person name="Villanueva L."/>
            <person name="Von Meijenfeldt F.A.B."/>
            <person name="Westbye A.B."/>
            <person name="Yadav S."/>
            <person name="Hopmans E.C."/>
            <person name="Dutilh B.E."/>
            <person name="Sinninghe Damste J.S."/>
        </authorList>
    </citation>
    <scope>NUCLEOTIDE SEQUENCE [LARGE SCALE GENOMIC DNA]</scope>
    <source>
        <strain evidence="8">NIOZ-UU17</strain>
    </source>
</reference>
<dbReference type="Pfam" id="PF25917">
    <property type="entry name" value="BSH_RND"/>
    <property type="match status" value="1"/>
</dbReference>
<dbReference type="AlphaFoldDB" id="A0A8J6TK23"/>
<evidence type="ECO:0000313" key="8">
    <source>
        <dbReference type="EMBL" id="MBC8431599.1"/>
    </source>
</evidence>
<dbReference type="InterPro" id="IPR058625">
    <property type="entry name" value="MdtA-like_BSH"/>
</dbReference>
<dbReference type="GO" id="GO:0030313">
    <property type="term" value="C:cell envelope"/>
    <property type="evidence" value="ECO:0007669"/>
    <property type="project" value="UniProtKB-SubCell"/>
</dbReference>
<comment type="subcellular location">
    <subcellularLocation>
        <location evidence="1">Cell envelope</location>
    </subcellularLocation>
</comment>
<dbReference type="PANTHER" id="PTHR32347">
    <property type="entry name" value="EFFLUX SYSTEM COMPONENT YKNX-RELATED"/>
    <property type="match status" value="1"/>
</dbReference>
<keyword evidence="5" id="KW-0812">Transmembrane</keyword>
<protein>
    <submittedName>
        <fullName evidence="8">Efflux RND transporter periplasmic adaptor subunit</fullName>
    </submittedName>
</protein>
<evidence type="ECO:0000256" key="5">
    <source>
        <dbReference type="SAM" id="Phobius"/>
    </source>
</evidence>
<evidence type="ECO:0000256" key="2">
    <source>
        <dbReference type="ARBA" id="ARBA00009477"/>
    </source>
</evidence>
<keyword evidence="5" id="KW-1133">Transmembrane helix</keyword>
<dbReference type="SUPFAM" id="SSF111369">
    <property type="entry name" value="HlyD-like secretion proteins"/>
    <property type="match status" value="1"/>
</dbReference>
<sequence length="431" mass="46707">MKSKTNSEFDIGQTLGIDQSSDRKKHLKRWLIVALLAIAGVTSAVVWKGTKKSNSMQYQTQKVEQGDLTVTVTATGALEPTNQVDVGSELSGIIKAVEVDYNDRVKVGQILARLDTVKLKAEVLQSKAALESARAKVLEVRATVKEVGDELARFKQVWELSNNMVPSQHDLDAAQAALHRAKATEATARAQVSQAQATLEADETDLAKTVIHSPINGIVLTRNVEPGQTVAASFQAPVLFTLAEDLTQMELHVDVDEADVGQVTKGQAATFTVDAHPGRTFPARITQVRYGSQTVNGVVTYKTVLNVDNSDLSLRPGMTATADITVNKVENAILVPNAALRFIPPIKAKEAPSKGSSLFSRLLPRRHRSTSKQRKDSTANNKLQDVWTLRDGKLLAIAVSIGATDGRMTEVTSDDIEPGMPLVVDTMRSER</sequence>
<evidence type="ECO:0000256" key="4">
    <source>
        <dbReference type="SAM" id="MobiDB-lite"/>
    </source>
</evidence>
<feature type="domain" description="CusB-like beta-barrel" evidence="7">
    <location>
        <begin position="251"/>
        <end position="325"/>
    </location>
</feature>